<dbReference type="CDD" id="cd07377">
    <property type="entry name" value="WHTH_GntR"/>
    <property type="match status" value="1"/>
</dbReference>
<dbReference type="Pfam" id="PF07729">
    <property type="entry name" value="FCD"/>
    <property type="match status" value="1"/>
</dbReference>
<dbReference type="Proteomes" id="UP000664914">
    <property type="component" value="Chromosome"/>
</dbReference>
<evidence type="ECO:0000256" key="2">
    <source>
        <dbReference type="ARBA" id="ARBA00023125"/>
    </source>
</evidence>
<dbReference type="InterPro" id="IPR036390">
    <property type="entry name" value="WH_DNA-bd_sf"/>
</dbReference>
<dbReference type="Pfam" id="PF00392">
    <property type="entry name" value="GntR"/>
    <property type="match status" value="1"/>
</dbReference>
<dbReference type="SUPFAM" id="SSF46785">
    <property type="entry name" value="Winged helix' DNA-binding domain"/>
    <property type="match status" value="1"/>
</dbReference>
<dbReference type="InterPro" id="IPR011711">
    <property type="entry name" value="GntR_C"/>
</dbReference>
<dbReference type="EMBL" id="CP059319">
    <property type="protein sequence ID" value="QTH22086.1"/>
    <property type="molecule type" value="Genomic_DNA"/>
</dbReference>
<dbReference type="GO" id="GO:0003677">
    <property type="term" value="F:DNA binding"/>
    <property type="evidence" value="ECO:0007669"/>
    <property type="project" value="UniProtKB-KW"/>
</dbReference>
<evidence type="ECO:0000256" key="3">
    <source>
        <dbReference type="ARBA" id="ARBA00023163"/>
    </source>
</evidence>
<dbReference type="InterPro" id="IPR000524">
    <property type="entry name" value="Tscrpt_reg_HTH_GntR"/>
</dbReference>
<gene>
    <name evidence="6" type="ORF">HRJ34_00670</name>
</gene>
<proteinExistence type="predicted"/>
<reference evidence="6" key="1">
    <citation type="submission" date="2020-07" db="EMBL/GenBank/DDBJ databases">
        <authorList>
            <person name="Camacho E."/>
        </authorList>
    </citation>
    <scope>NUCLEOTIDE SEQUENCE</scope>
    <source>
        <strain evidence="6">MPO218</strain>
    </source>
</reference>
<dbReference type="InterPro" id="IPR036388">
    <property type="entry name" value="WH-like_DNA-bd_sf"/>
</dbReference>
<evidence type="ECO:0000256" key="1">
    <source>
        <dbReference type="ARBA" id="ARBA00023015"/>
    </source>
</evidence>
<keyword evidence="2" id="KW-0238">DNA-binding</keyword>
<dbReference type="SMART" id="SM00895">
    <property type="entry name" value="FCD"/>
    <property type="match status" value="1"/>
</dbReference>
<evidence type="ECO:0000313" key="7">
    <source>
        <dbReference type="Proteomes" id="UP000664914"/>
    </source>
</evidence>
<keyword evidence="1" id="KW-0805">Transcription regulation</keyword>
<dbReference type="GO" id="GO:0003700">
    <property type="term" value="F:DNA-binding transcription factor activity"/>
    <property type="evidence" value="ECO:0007669"/>
    <property type="project" value="InterPro"/>
</dbReference>
<evidence type="ECO:0000259" key="5">
    <source>
        <dbReference type="PROSITE" id="PS50949"/>
    </source>
</evidence>
<protein>
    <submittedName>
        <fullName evidence="6">FadR family transcriptional regulator</fullName>
    </submittedName>
</protein>
<sequence length="257" mass="27841">MRQETPEMPASAGMTPERESPAHPGGSLVQQAVQAVRDHIRDNGLRVGDTLPGEGHFADLLGVSRAVMREAFGALAALRLIDVANGRRARVGAIDGTVIAASLDHAVATAQVSIIEIWDVRQTMEVRTAELAAANRTEEEAALILALAEAIAEAGGDMPRVIAADIALHEAIARASHNPLFLQIIRSFAPMMTQAVPAAWRTRTTEGERSDMIDRHRMLARAIADRDPETARRMMTRHFDRTIGDMLRAGRAAPQAR</sequence>
<reference evidence="6" key="2">
    <citation type="submission" date="2021-04" db="EMBL/GenBank/DDBJ databases">
        <title>Isolation and genomic analysis of the ibuprofen-degrading bacterium Sphingomonas strain MPO218.</title>
        <authorList>
            <person name="Aulestia M."/>
            <person name="Flores A."/>
            <person name="Mangas E.L."/>
            <person name="Perez-Pulido A.J."/>
            <person name="Santero E."/>
            <person name="Camacho E.M."/>
        </authorList>
    </citation>
    <scope>NUCLEOTIDE SEQUENCE</scope>
    <source>
        <strain evidence="6">MPO218</strain>
    </source>
</reference>
<keyword evidence="3" id="KW-0804">Transcription</keyword>
<name>A0A975D3C0_9SPHN</name>
<accession>A0A975D3C0</accession>
<feature type="domain" description="HTH gntR-type" evidence="5">
    <location>
        <begin position="26"/>
        <end position="94"/>
    </location>
</feature>
<dbReference type="SUPFAM" id="SSF48008">
    <property type="entry name" value="GntR ligand-binding domain-like"/>
    <property type="match status" value="1"/>
</dbReference>
<dbReference type="PANTHER" id="PTHR43537">
    <property type="entry name" value="TRANSCRIPTIONAL REGULATOR, GNTR FAMILY"/>
    <property type="match status" value="1"/>
</dbReference>
<evidence type="ECO:0000313" key="6">
    <source>
        <dbReference type="EMBL" id="QTH22086.1"/>
    </source>
</evidence>
<evidence type="ECO:0000256" key="4">
    <source>
        <dbReference type="SAM" id="MobiDB-lite"/>
    </source>
</evidence>
<organism evidence="6 7">
    <name type="scientific">Rhizorhabdus wittichii</name>
    <dbReference type="NCBI Taxonomy" id="160791"/>
    <lineage>
        <taxon>Bacteria</taxon>
        <taxon>Pseudomonadati</taxon>
        <taxon>Pseudomonadota</taxon>
        <taxon>Alphaproteobacteria</taxon>
        <taxon>Sphingomonadales</taxon>
        <taxon>Sphingomonadaceae</taxon>
        <taxon>Rhizorhabdus</taxon>
    </lineage>
</organism>
<dbReference type="AlphaFoldDB" id="A0A975D3C0"/>
<dbReference type="SMART" id="SM00345">
    <property type="entry name" value="HTH_GNTR"/>
    <property type="match status" value="1"/>
</dbReference>
<dbReference type="Gene3D" id="1.10.10.10">
    <property type="entry name" value="Winged helix-like DNA-binding domain superfamily/Winged helix DNA-binding domain"/>
    <property type="match status" value="1"/>
</dbReference>
<feature type="region of interest" description="Disordered" evidence="4">
    <location>
        <begin position="1"/>
        <end position="27"/>
    </location>
</feature>
<dbReference type="PANTHER" id="PTHR43537:SF5">
    <property type="entry name" value="UXU OPERON TRANSCRIPTIONAL REGULATOR"/>
    <property type="match status" value="1"/>
</dbReference>
<dbReference type="Gene3D" id="1.20.120.530">
    <property type="entry name" value="GntR ligand-binding domain-like"/>
    <property type="match status" value="1"/>
</dbReference>
<dbReference type="InterPro" id="IPR008920">
    <property type="entry name" value="TF_FadR/GntR_C"/>
</dbReference>
<dbReference type="PROSITE" id="PS50949">
    <property type="entry name" value="HTH_GNTR"/>
    <property type="match status" value="1"/>
</dbReference>